<dbReference type="AlphaFoldDB" id="R7B3J8"/>
<reference evidence="2" key="1">
    <citation type="submission" date="2012-11" db="EMBL/GenBank/DDBJ databases">
        <title>Dependencies among metagenomic species, viruses, plasmids and units of genetic variation.</title>
        <authorList>
            <person name="Nielsen H.B."/>
            <person name="Almeida M."/>
            <person name="Juncker A.S."/>
            <person name="Rasmussen S."/>
            <person name="Li J."/>
            <person name="Sunagawa S."/>
            <person name="Plichta D."/>
            <person name="Gautier L."/>
            <person name="Le Chatelier E."/>
            <person name="Peletier E."/>
            <person name="Bonde I."/>
            <person name="Nielsen T."/>
            <person name="Manichanh C."/>
            <person name="Arumugam M."/>
            <person name="Batto J."/>
            <person name="Santos M.B.Q.D."/>
            <person name="Blom N."/>
            <person name="Borruel N."/>
            <person name="Burgdorf K.S."/>
            <person name="Boumezbeur F."/>
            <person name="Casellas F."/>
            <person name="Dore J."/>
            <person name="Guarner F."/>
            <person name="Hansen T."/>
            <person name="Hildebrand F."/>
            <person name="Kaas R.S."/>
            <person name="Kennedy S."/>
            <person name="Kristiansen K."/>
            <person name="Kultima J.R."/>
            <person name="Leonard P."/>
            <person name="Levenez F."/>
            <person name="Lund O."/>
            <person name="Moumen B."/>
            <person name="Le Paslier D."/>
            <person name="Pons N."/>
            <person name="Pedersen O."/>
            <person name="Prifti E."/>
            <person name="Qin J."/>
            <person name="Raes J."/>
            <person name="Tap J."/>
            <person name="Tims S."/>
            <person name="Ussery D.W."/>
            <person name="Yamada T."/>
            <person name="MetaHit consortium"/>
            <person name="Renault P."/>
            <person name="Sicheritz-Ponten T."/>
            <person name="Bork P."/>
            <person name="Wang J."/>
            <person name="Brunak S."/>
            <person name="Ehrlich S.D."/>
        </authorList>
    </citation>
    <scope>NUCLEOTIDE SEQUENCE [LARGE SCALE GENOMIC DNA]</scope>
</reference>
<sequence length="226" mass="24619">MAKKGSLLKTVIGLGSLAVAGKVAYDKYRNTKEKYVKEENESADDVVKKYNAIAESKVIEIQDEEFEGCEIKASASKVVLDLSLAVIEKDVYINFKSQASSVVIVVPEGVNVTCDIEKVASRVRNEVINVDEEGIHTVYVIGNASVSNVDIIPVDFYGEDEDFEDEDVEAEADESNTDDAADAGESGENTVEAKPEVKADVDEKAEKSDGDRDDTDETDEIPLQEV</sequence>
<name>R7B3J8_9FIRM</name>
<dbReference type="EMBL" id="CBHH010000051">
    <property type="protein sequence ID" value="CDD57632.1"/>
    <property type="molecule type" value="Genomic_DNA"/>
</dbReference>
<gene>
    <name evidence="2" type="ORF">BN656_01750</name>
</gene>
<evidence type="ECO:0000313" key="3">
    <source>
        <dbReference type="Proteomes" id="UP000018141"/>
    </source>
</evidence>
<evidence type="ECO:0000256" key="1">
    <source>
        <dbReference type="SAM" id="MobiDB-lite"/>
    </source>
</evidence>
<proteinExistence type="predicted"/>
<feature type="compositionally biased region" description="Acidic residues" evidence="1">
    <location>
        <begin position="211"/>
        <end position="226"/>
    </location>
</feature>
<feature type="compositionally biased region" description="Acidic residues" evidence="1">
    <location>
        <begin position="163"/>
        <end position="182"/>
    </location>
</feature>
<evidence type="ECO:0000313" key="2">
    <source>
        <dbReference type="EMBL" id="CDD57632.1"/>
    </source>
</evidence>
<dbReference type="Proteomes" id="UP000018141">
    <property type="component" value="Unassembled WGS sequence"/>
</dbReference>
<accession>R7B3J8</accession>
<feature type="compositionally biased region" description="Basic and acidic residues" evidence="1">
    <location>
        <begin position="191"/>
        <end position="210"/>
    </location>
</feature>
<organism evidence="2 3">
    <name type="scientific">Bacteroides pectinophilus CAG:437</name>
    <dbReference type="NCBI Taxonomy" id="1263051"/>
    <lineage>
        <taxon>Bacteria</taxon>
        <taxon>Bacillati</taxon>
        <taxon>Bacillota</taxon>
        <taxon>Clostridia</taxon>
        <taxon>Eubacteriales</taxon>
    </lineage>
</organism>
<feature type="region of interest" description="Disordered" evidence="1">
    <location>
        <begin position="163"/>
        <end position="226"/>
    </location>
</feature>
<comment type="caution">
    <text evidence="2">The sequence shown here is derived from an EMBL/GenBank/DDBJ whole genome shotgun (WGS) entry which is preliminary data.</text>
</comment>
<protein>
    <submittedName>
        <fullName evidence="2">Uncharacterized protein</fullName>
    </submittedName>
</protein>